<name>A0A0F9YW07_9MICR</name>
<evidence type="ECO:0000313" key="2">
    <source>
        <dbReference type="EMBL" id="KKO76597.1"/>
    </source>
</evidence>
<sequence>MLLVCFLQISGFFEPLNKITAPNNTLDPFLADENSSSEQAEFDATKDQSLQSDSSSTNKELFDDLADNKITNTLPPVPQSEDASMTQEKLEDFTKKFNDALQLDDVVKPITDKDMWKRLHDYIISHWDKFFIDGHLSVALELRYIMCSYVIAFIPGQFAFVIPGFYTYLIPKQAYKIPIISDALRGVKRFFKFCKKTSRDKLFLTFYFGRANSLKQDLEFLKRIPDMIKNNPVGIIRELLAFSIKADGYNPEDW</sequence>
<evidence type="ECO:0000313" key="3">
    <source>
        <dbReference type="Proteomes" id="UP000034350"/>
    </source>
</evidence>
<feature type="region of interest" description="Disordered" evidence="1">
    <location>
        <begin position="30"/>
        <end position="56"/>
    </location>
</feature>
<dbReference type="OMA" id="EIRYFMC"/>
<dbReference type="AlphaFoldDB" id="A0A0F9YW07"/>
<protein>
    <submittedName>
        <fullName evidence="2">Uncharacterized protein</fullName>
    </submittedName>
</protein>
<gene>
    <name evidence="2" type="ORF">AAJ76_2000165703</name>
</gene>
<dbReference type="EMBL" id="JPQZ01000002">
    <property type="protein sequence ID" value="KKO76597.1"/>
    <property type="molecule type" value="Genomic_DNA"/>
</dbReference>
<dbReference type="OrthoDB" id="2190145at2759"/>
<feature type="compositionally biased region" description="Polar residues" evidence="1">
    <location>
        <begin position="47"/>
        <end position="56"/>
    </location>
</feature>
<dbReference type="VEuPathDB" id="MicrosporidiaDB:NCER_101959"/>
<proteinExistence type="predicted"/>
<organism evidence="2 3">
    <name type="scientific">Vairimorpha ceranae</name>
    <dbReference type="NCBI Taxonomy" id="40302"/>
    <lineage>
        <taxon>Eukaryota</taxon>
        <taxon>Fungi</taxon>
        <taxon>Fungi incertae sedis</taxon>
        <taxon>Microsporidia</taxon>
        <taxon>Nosematidae</taxon>
        <taxon>Vairimorpha</taxon>
    </lineage>
</organism>
<dbReference type="RefSeq" id="XP_024332339.1">
    <property type="nucleotide sequence ID" value="XM_024474461.1"/>
</dbReference>
<comment type="caution">
    <text evidence="2">The sequence shown here is derived from an EMBL/GenBank/DDBJ whole genome shotgun (WGS) entry which is preliminary data.</text>
</comment>
<accession>A0A0F9YW07</accession>
<reference evidence="2 3" key="1">
    <citation type="journal article" date="2015" name="Environ. Microbiol.">
        <title>Genome analyses suggest the presence of polyploidy and recent human-driven expansions in eight global populations of the honeybee pathogen Nosema ceranae.</title>
        <authorList>
            <person name="Pelin A."/>
            <person name="Selman M."/>
            <person name="Aris-Brosou S."/>
            <person name="Farinelli L."/>
            <person name="Corradi N."/>
        </authorList>
    </citation>
    <scope>NUCLEOTIDE SEQUENCE [LARGE SCALE GENOMIC DNA]</scope>
    <source>
        <strain evidence="2 3">PA08 1199</strain>
    </source>
</reference>
<keyword evidence="3" id="KW-1185">Reference proteome</keyword>
<dbReference type="VEuPathDB" id="MicrosporidiaDB:AAJ76_2000165703"/>
<dbReference type="Proteomes" id="UP000034350">
    <property type="component" value="Unassembled WGS sequence"/>
</dbReference>
<evidence type="ECO:0000256" key="1">
    <source>
        <dbReference type="SAM" id="MobiDB-lite"/>
    </source>
</evidence>
<dbReference type="GeneID" id="36319383"/>